<feature type="domain" description="LIM zinc-binding" evidence="13">
    <location>
        <begin position="14"/>
        <end position="75"/>
    </location>
</feature>
<feature type="region of interest" description="Disordered" evidence="12">
    <location>
        <begin position="240"/>
        <end position="261"/>
    </location>
</feature>
<feature type="compositionally biased region" description="Gly residues" evidence="12">
    <location>
        <begin position="149"/>
        <end position="163"/>
    </location>
</feature>
<dbReference type="PROSITE" id="PS00478">
    <property type="entry name" value="LIM_DOMAIN_1"/>
    <property type="match status" value="2"/>
</dbReference>
<feature type="domain" description="Homeobox" evidence="14">
    <location>
        <begin position="260"/>
        <end position="307"/>
    </location>
</feature>
<feature type="domain" description="LIM zinc-binding" evidence="13">
    <location>
        <begin position="76"/>
        <end position="138"/>
    </location>
</feature>
<comment type="caution">
    <text evidence="15">The sequence shown here is derived from an EMBL/GenBank/DDBJ whole genome shotgun (WGS) entry which is preliminary data.</text>
</comment>
<comment type="subcellular location">
    <subcellularLocation>
        <location evidence="1 9 11">Nucleus</location>
    </subcellularLocation>
</comment>
<keyword evidence="3" id="KW-0677">Repeat</keyword>
<evidence type="ECO:0000256" key="4">
    <source>
        <dbReference type="ARBA" id="ARBA00022833"/>
    </source>
</evidence>
<dbReference type="Proteomes" id="UP001562425">
    <property type="component" value="Unassembled WGS sequence"/>
</dbReference>
<feature type="region of interest" description="Disordered" evidence="12">
    <location>
        <begin position="141"/>
        <end position="225"/>
    </location>
</feature>
<keyword evidence="16" id="KW-1185">Reference proteome</keyword>
<evidence type="ECO:0000256" key="10">
    <source>
        <dbReference type="PROSITE-ProRule" id="PRU00125"/>
    </source>
</evidence>
<dbReference type="AlphaFoldDB" id="A0ABD1CVE6"/>
<evidence type="ECO:0000256" key="1">
    <source>
        <dbReference type="ARBA" id="ARBA00004123"/>
    </source>
</evidence>
<feature type="compositionally biased region" description="Low complexity" evidence="12">
    <location>
        <begin position="170"/>
        <end position="182"/>
    </location>
</feature>
<evidence type="ECO:0000256" key="12">
    <source>
        <dbReference type="SAM" id="MobiDB-lite"/>
    </source>
</evidence>
<organism evidence="15 16">
    <name type="scientific">Culex pipiens pipiens</name>
    <name type="common">Northern house mosquito</name>
    <dbReference type="NCBI Taxonomy" id="38569"/>
    <lineage>
        <taxon>Eukaryota</taxon>
        <taxon>Metazoa</taxon>
        <taxon>Ecdysozoa</taxon>
        <taxon>Arthropoda</taxon>
        <taxon>Hexapoda</taxon>
        <taxon>Insecta</taxon>
        <taxon>Pterygota</taxon>
        <taxon>Neoptera</taxon>
        <taxon>Endopterygota</taxon>
        <taxon>Diptera</taxon>
        <taxon>Nematocera</taxon>
        <taxon>Culicoidea</taxon>
        <taxon>Culicidae</taxon>
        <taxon>Culicinae</taxon>
        <taxon>Culicini</taxon>
        <taxon>Culex</taxon>
        <taxon>Culex</taxon>
    </lineage>
</organism>
<dbReference type="SMART" id="SM00389">
    <property type="entry name" value="HOX"/>
    <property type="match status" value="1"/>
</dbReference>
<accession>A0ABD1CVE6</accession>
<dbReference type="GO" id="GO:0003677">
    <property type="term" value="F:DNA binding"/>
    <property type="evidence" value="ECO:0007669"/>
    <property type="project" value="UniProtKB-UniRule"/>
</dbReference>
<evidence type="ECO:0000313" key="16">
    <source>
        <dbReference type="Proteomes" id="UP001562425"/>
    </source>
</evidence>
<dbReference type="FunFam" id="2.10.110.10:FF:000136">
    <property type="entry name" value="LIM domain family"/>
    <property type="match status" value="1"/>
</dbReference>
<reference evidence="15 16" key="1">
    <citation type="submission" date="2024-05" db="EMBL/GenBank/DDBJ databases">
        <title>Culex pipiens pipiens assembly and annotation.</title>
        <authorList>
            <person name="Alout H."/>
            <person name="Durand T."/>
        </authorList>
    </citation>
    <scope>NUCLEOTIDE SEQUENCE [LARGE SCALE GENOMIC DNA]</scope>
    <source>
        <strain evidence="15">HA-2024</strain>
        <tissue evidence="15">Whole body</tissue>
    </source>
</reference>
<keyword evidence="8 9" id="KW-0539">Nucleus</keyword>
<dbReference type="PROSITE" id="PS50023">
    <property type="entry name" value="LIM_DOMAIN_2"/>
    <property type="match status" value="2"/>
</dbReference>
<evidence type="ECO:0000259" key="14">
    <source>
        <dbReference type="PROSITE" id="PS50071"/>
    </source>
</evidence>
<evidence type="ECO:0000256" key="7">
    <source>
        <dbReference type="ARBA" id="ARBA00023155"/>
    </source>
</evidence>
<dbReference type="SUPFAM" id="SSF46689">
    <property type="entry name" value="Homeodomain-like"/>
    <property type="match status" value="1"/>
</dbReference>
<dbReference type="SMART" id="SM00132">
    <property type="entry name" value="LIM"/>
    <property type="match status" value="2"/>
</dbReference>
<keyword evidence="5 10" id="KW-0440">LIM domain</keyword>
<dbReference type="GO" id="GO:0046872">
    <property type="term" value="F:metal ion binding"/>
    <property type="evidence" value="ECO:0007669"/>
    <property type="project" value="UniProtKB-KW"/>
</dbReference>
<dbReference type="Pfam" id="PF00046">
    <property type="entry name" value="Homeodomain"/>
    <property type="match status" value="1"/>
</dbReference>
<evidence type="ECO:0000313" key="15">
    <source>
        <dbReference type="EMBL" id="KAL1380419.1"/>
    </source>
</evidence>
<dbReference type="PANTHER" id="PTHR24208:SF168">
    <property type="entry name" value="PROTEIN APTEROUS"/>
    <property type="match status" value="1"/>
</dbReference>
<evidence type="ECO:0000259" key="13">
    <source>
        <dbReference type="PROSITE" id="PS50023"/>
    </source>
</evidence>
<dbReference type="InterPro" id="IPR009057">
    <property type="entry name" value="Homeodomain-like_sf"/>
</dbReference>
<dbReference type="Gene3D" id="2.10.110.10">
    <property type="entry name" value="Cysteine Rich Protein"/>
    <property type="match status" value="2"/>
</dbReference>
<sequence length="382" mass="41580">MLKDLIAAETVTPEKCAGCGIPIRDRYYLLVADRAWHNQCLRCCKCLANLETELSCYAREGNIYCKDDYYRNFSSRRCARCGSGINASELVMRAKDLIFHVNCFSCAICGQLLRGGDTAGIREGRLFCGEHYDTDVLSEPETISSQFYPGGGGGTPGRGGAESGDGPAELQPLQPHQQQQQHSQKGRPRKRKPIAQLLDAGQQQGSLQNQPPPQQHDGLDPGTPLRLDLLHKELSVSSLDLSSYDGSQSPGSGGTLTPNCRTKRMRTSFKHHQLRTMKSYFAINQNPDAKDLKQLAQKTGLSKRVLQEGSLMNPGGQPLGSLPSITTVSLHHHHHHFTSAMSGGGGVGVVGNNPSNTSSSDGDLSSNQALEEMHNMTFAELY</sequence>
<dbReference type="Pfam" id="PF00412">
    <property type="entry name" value="LIM"/>
    <property type="match status" value="2"/>
</dbReference>
<gene>
    <name evidence="15" type="ORF">pipiens_001418</name>
</gene>
<evidence type="ECO:0000256" key="6">
    <source>
        <dbReference type="ARBA" id="ARBA00023125"/>
    </source>
</evidence>
<dbReference type="CDD" id="cd00086">
    <property type="entry name" value="homeodomain"/>
    <property type="match status" value="1"/>
</dbReference>
<evidence type="ECO:0000256" key="5">
    <source>
        <dbReference type="ARBA" id="ARBA00023038"/>
    </source>
</evidence>
<dbReference type="FunFam" id="1.10.10.60:FF:000027">
    <property type="entry name" value="LIM/homeobox protein Lhx9"/>
    <property type="match status" value="1"/>
</dbReference>
<keyword evidence="4 10" id="KW-0862">Zinc</keyword>
<evidence type="ECO:0000256" key="9">
    <source>
        <dbReference type="PROSITE-ProRule" id="PRU00108"/>
    </source>
</evidence>
<feature type="DNA-binding region" description="Homeobox" evidence="9">
    <location>
        <begin position="262"/>
        <end position="308"/>
    </location>
</feature>
<evidence type="ECO:0000256" key="3">
    <source>
        <dbReference type="ARBA" id="ARBA00022737"/>
    </source>
</evidence>
<dbReference type="SUPFAM" id="SSF57716">
    <property type="entry name" value="Glucocorticoid receptor-like (DNA-binding domain)"/>
    <property type="match status" value="2"/>
</dbReference>
<feature type="compositionally biased region" description="Low complexity" evidence="12">
    <location>
        <begin position="240"/>
        <end position="249"/>
    </location>
</feature>
<dbReference type="FunFam" id="2.10.110.10:FF:000033">
    <property type="entry name" value="LIM/homeobox protein Lhx9 isoform X2"/>
    <property type="match status" value="1"/>
</dbReference>
<protein>
    <submittedName>
        <fullName evidence="15">Uncharacterized protein</fullName>
    </submittedName>
</protein>
<dbReference type="PROSITE" id="PS50071">
    <property type="entry name" value="HOMEOBOX_2"/>
    <property type="match status" value="1"/>
</dbReference>
<evidence type="ECO:0000256" key="11">
    <source>
        <dbReference type="RuleBase" id="RU000682"/>
    </source>
</evidence>
<dbReference type="GO" id="GO:0005634">
    <property type="term" value="C:nucleus"/>
    <property type="evidence" value="ECO:0007669"/>
    <property type="project" value="UniProtKB-SubCell"/>
</dbReference>
<keyword evidence="2 10" id="KW-0479">Metal-binding</keyword>
<dbReference type="PANTHER" id="PTHR24208">
    <property type="entry name" value="LIM/HOMEOBOX PROTEIN LHX"/>
    <property type="match status" value="1"/>
</dbReference>
<dbReference type="CDD" id="cd09369">
    <property type="entry name" value="LIM1_Lhx2_Lhx9"/>
    <property type="match status" value="1"/>
</dbReference>
<evidence type="ECO:0000256" key="2">
    <source>
        <dbReference type="ARBA" id="ARBA00022723"/>
    </source>
</evidence>
<proteinExistence type="predicted"/>
<dbReference type="InterPro" id="IPR050453">
    <property type="entry name" value="LIM_Homeobox_TF"/>
</dbReference>
<name>A0ABD1CVE6_CULPP</name>
<feature type="compositionally biased region" description="Basic residues" evidence="12">
    <location>
        <begin position="184"/>
        <end position="193"/>
    </location>
</feature>
<dbReference type="InterPro" id="IPR001781">
    <property type="entry name" value="Znf_LIM"/>
</dbReference>
<dbReference type="InterPro" id="IPR001356">
    <property type="entry name" value="HD"/>
</dbReference>
<keyword evidence="7 9" id="KW-0371">Homeobox</keyword>
<dbReference type="EMBL" id="JBEHCU010009146">
    <property type="protein sequence ID" value="KAL1380419.1"/>
    <property type="molecule type" value="Genomic_DNA"/>
</dbReference>
<keyword evidence="6 9" id="KW-0238">DNA-binding</keyword>
<evidence type="ECO:0000256" key="8">
    <source>
        <dbReference type="ARBA" id="ARBA00023242"/>
    </source>
</evidence>
<dbReference type="Gene3D" id="1.10.10.60">
    <property type="entry name" value="Homeodomain-like"/>
    <property type="match status" value="1"/>
</dbReference>